<feature type="domain" description="Integrase core" evidence="1">
    <location>
        <begin position="2"/>
        <end position="135"/>
    </location>
</feature>
<dbReference type="InParanoid" id="A0A1X7V400"/>
<accession>A0A1X7V400</accession>
<name>A0A1X7V400_AMPQE</name>
<proteinExistence type="predicted"/>
<protein>
    <recommendedName>
        <fullName evidence="1">Integrase core domain-containing protein</fullName>
    </recommendedName>
</protein>
<dbReference type="InterPro" id="IPR058913">
    <property type="entry name" value="Integrase_dom_put"/>
</dbReference>
<dbReference type="PANTHER" id="PTHR46791:SF5">
    <property type="entry name" value="CLR5 DOMAIN-CONTAINING PROTEIN-RELATED"/>
    <property type="match status" value="1"/>
</dbReference>
<dbReference type="STRING" id="400682.A0A1X7V400"/>
<sequence>MSCFSRAVQDNGLPAHIRSDLGGENIDLRRFMVEQHSSPNVVITGSSTQNERIERLWRDVYRCVGILLHNTFGILEDEGLLDSFNEVDMFCLHFVFLPLIQQTFDSFIESWNNHSIPTENNLTPNQLFIMGAIQYNITPQVPTASFYAASTNYSNFRLCLIVVDNLDTTDTRRGAKAGTLKSSFETGKNLSKF</sequence>
<dbReference type="EnsemblMetazoa" id="Aqu2.1.34995_001">
    <property type="protein sequence ID" value="Aqu2.1.34995_001"/>
    <property type="gene ID" value="Aqu2.1.34995"/>
</dbReference>
<organism evidence="2">
    <name type="scientific">Amphimedon queenslandica</name>
    <name type="common">Sponge</name>
    <dbReference type="NCBI Taxonomy" id="400682"/>
    <lineage>
        <taxon>Eukaryota</taxon>
        <taxon>Metazoa</taxon>
        <taxon>Porifera</taxon>
        <taxon>Demospongiae</taxon>
        <taxon>Heteroscleromorpha</taxon>
        <taxon>Haplosclerida</taxon>
        <taxon>Niphatidae</taxon>
        <taxon>Amphimedon</taxon>
    </lineage>
</organism>
<reference evidence="2" key="1">
    <citation type="submission" date="2017-05" db="UniProtKB">
        <authorList>
            <consortium name="EnsemblMetazoa"/>
        </authorList>
    </citation>
    <scope>IDENTIFICATION</scope>
</reference>
<dbReference type="AlphaFoldDB" id="A0A1X7V400"/>
<evidence type="ECO:0000313" key="2">
    <source>
        <dbReference type="EnsemblMetazoa" id="Aqu2.1.34995_001"/>
    </source>
</evidence>
<dbReference type="Pfam" id="PF24764">
    <property type="entry name" value="rva_4"/>
    <property type="match status" value="1"/>
</dbReference>
<dbReference type="OrthoDB" id="2686689at2759"/>
<dbReference type="PANTHER" id="PTHR46791">
    <property type="entry name" value="EXPRESSED PROTEIN"/>
    <property type="match status" value="1"/>
</dbReference>
<evidence type="ECO:0000259" key="1">
    <source>
        <dbReference type="Pfam" id="PF24764"/>
    </source>
</evidence>